<gene>
    <name evidence="1" type="ordered locus">Maqu_3251</name>
</gene>
<dbReference type="Proteomes" id="UP000000998">
    <property type="component" value="Chromosome"/>
</dbReference>
<reference evidence="2" key="1">
    <citation type="journal article" date="2011" name="Appl. Environ. Microbiol.">
        <title>Genomic potential of Marinobacter aquaeolei, a biogeochemical 'opportunitroph'.</title>
        <authorList>
            <person name="Singer E."/>
            <person name="Webb E.A."/>
            <person name="Nelson W.C."/>
            <person name="Heidelberg J.F."/>
            <person name="Ivanova N."/>
            <person name="Pati A."/>
            <person name="Edwards K.J."/>
        </authorList>
    </citation>
    <scope>NUCLEOTIDE SEQUENCE [LARGE SCALE GENOMIC DNA]</scope>
    <source>
        <strain evidence="2">ATCC 700491 / DSM 11845 / VT8</strain>
    </source>
</reference>
<dbReference type="EMBL" id="CP000514">
    <property type="protein sequence ID" value="ABM20322.1"/>
    <property type="molecule type" value="Genomic_DNA"/>
</dbReference>
<dbReference type="AlphaFoldDB" id="A1U5Q3"/>
<evidence type="ECO:0000313" key="2">
    <source>
        <dbReference type="Proteomes" id="UP000000998"/>
    </source>
</evidence>
<name>A1U5Q3_MARN8</name>
<dbReference type="HOGENOM" id="CLU_2666802_0_0_6"/>
<dbReference type="KEGG" id="maq:Maqu_3251"/>
<evidence type="ECO:0000313" key="1">
    <source>
        <dbReference type="EMBL" id="ABM20322.1"/>
    </source>
</evidence>
<protein>
    <submittedName>
        <fullName evidence="1">Uncharacterized protein</fullName>
    </submittedName>
</protein>
<sequence length="83" mass="9381">MSRELSPILNVRFATPGHIPGSEQKRTFTILHCEAVFNLVLKNNEPLQSFGNAKPLVNEMAAPFVHETCLYAVFEYEAMDRSL</sequence>
<proteinExistence type="predicted"/>
<accession>A1U5Q3</accession>
<organism evidence="1 2">
    <name type="scientific">Marinobacter nauticus (strain ATCC 700491 / DSM 11845 / VT8)</name>
    <name type="common">Marinobacter aquaeolei</name>
    <dbReference type="NCBI Taxonomy" id="351348"/>
    <lineage>
        <taxon>Bacteria</taxon>
        <taxon>Pseudomonadati</taxon>
        <taxon>Pseudomonadota</taxon>
        <taxon>Gammaproteobacteria</taxon>
        <taxon>Pseudomonadales</taxon>
        <taxon>Marinobacteraceae</taxon>
        <taxon>Marinobacter</taxon>
    </lineage>
</organism>